<dbReference type="AlphaFoldDB" id="A0AA36FG96"/>
<dbReference type="Proteomes" id="UP001162480">
    <property type="component" value="Chromosome 20"/>
</dbReference>
<protein>
    <submittedName>
        <fullName evidence="2">Uncharacterized protein</fullName>
    </submittedName>
</protein>
<proteinExistence type="predicted"/>
<keyword evidence="1" id="KW-0812">Transmembrane</keyword>
<evidence type="ECO:0000313" key="3">
    <source>
        <dbReference type="Proteomes" id="UP001162480"/>
    </source>
</evidence>
<reference evidence="2" key="1">
    <citation type="submission" date="2023-08" db="EMBL/GenBank/DDBJ databases">
        <authorList>
            <person name="Alioto T."/>
            <person name="Alioto T."/>
            <person name="Gomez Garrido J."/>
        </authorList>
    </citation>
    <scope>NUCLEOTIDE SEQUENCE</scope>
</reference>
<feature type="transmembrane region" description="Helical" evidence="1">
    <location>
        <begin position="6"/>
        <end position="26"/>
    </location>
</feature>
<evidence type="ECO:0000256" key="1">
    <source>
        <dbReference type="SAM" id="Phobius"/>
    </source>
</evidence>
<gene>
    <name evidence="2" type="ORF">OCTVUL_1B027501</name>
</gene>
<dbReference type="EMBL" id="OX597833">
    <property type="protein sequence ID" value="CAI9737465.1"/>
    <property type="molecule type" value="Genomic_DNA"/>
</dbReference>
<keyword evidence="1" id="KW-1133">Transmembrane helix</keyword>
<evidence type="ECO:0000313" key="2">
    <source>
        <dbReference type="EMBL" id="CAI9737465.1"/>
    </source>
</evidence>
<sequence length="121" mass="13413">MLQVLRMLSSIALVFGPMLALFRLSCLPDSVSIIYDLGVSALLTTGIHVLVIGFLVCTYCPPSISVSPHEMWHMHSSSADSHSCCTLNIWYQIHKFPHNNKVFIKVNTSENPTSSSSFTNQ</sequence>
<accession>A0AA36FG96</accession>
<name>A0AA36FG96_OCTVU</name>
<organism evidence="2 3">
    <name type="scientific">Octopus vulgaris</name>
    <name type="common">Common octopus</name>
    <dbReference type="NCBI Taxonomy" id="6645"/>
    <lineage>
        <taxon>Eukaryota</taxon>
        <taxon>Metazoa</taxon>
        <taxon>Spiralia</taxon>
        <taxon>Lophotrochozoa</taxon>
        <taxon>Mollusca</taxon>
        <taxon>Cephalopoda</taxon>
        <taxon>Coleoidea</taxon>
        <taxon>Octopodiformes</taxon>
        <taxon>Octopoda</taxon>
        <taxon>Incirrata</taxon>
        <taxon>Octopodidae</taxon>
        <taxon>Octopus</taxon>
    </lineage>
</organism>
<keyword evidence="3" id="KW-1185">Reference proteome</keyword>
<feature type="transmembrane region" description="Helical" evidence="1">
    <location>
        <begin position="33"/>
        <end position="56"/>
    </location>
</feature>
<keyword evidence="1" id="KW-0472">Membrane</keyword>